<dbReference type="SUPFAM" id="SSF49899">
    <property type="entry name" value="Concanavalin A-like lectins/glucanases"/>
    <property type="match status" value="3"/>
</dbReference>
<dbReference type="InterPro" id="IPR001791">
    <property type="entry name" value="Laminin_G"/>
</dbReference>
<proteinExistence type="predicted"/>
<gene>
    <name evidence="3" type="ORF">F7725_011426</name>
</gene>
<dbReference type="Proteomes" id="UP000518266">
    <property type="component" value="Unassembled WGS sequence"/>
</dbReference>
<reference evidence="3 4" key="1">
    <citation type="submission" date="2020-03" db="EMBL/GenBank/DDBJ databases">
        <title>Dissostichus mawsoni Genome sequencing and assembly.</title>
        <authorList>
            <person name="Park H."/>
        </authorList>
    </citation>
    <scope>NUCLEOTIDE SEQUENCE [LARGE SCALE GENOMIC DNA]</scope>
    <source>
        <strain evidence="3">DM0001</strain>
        <tissue evidence="3">Muscle</tissue>
    </source>
</reference>
<dbReference type="InterPro" id="IPR013320">
    <property type="entry name" value="ConA-like_dom_sf"/>
</dbReference>
<dbReference type="Pfam" id="PF02210">
    <property type="entry name" value="Laminin_G_2"/>
    <property type="match status" value="3"/>
</dbReference>
<dbReference type="EMBL" id="JAAKFY010000004">
    <property type="protein sequence ID" value="KAF3858225.1"/>
    <property type="molecule type" value="Genomic_DNA"/>
</dbReference>
<evidence type="ECO:0000313" key="3">
    <source>
        <dbReference type="EMBL" id="KAF3858225.1"/>
    </source>
</evidence>
<dbReference type="Gene3D" id="2.60.120.200">
    <property type="match status" value="3"/>
</dbReference>
<comment type="caution">
    <text evidence="3">The sequence shown here is derived from an EMBL/GenBank/DDBJ whole genome shotgun (WGS) entry which is preliminary data.</text>
</comment>
<dbReference type="PANTHER" id="PTHR15036:SF67">
    <property type="entry name" value="LAMININ SUBUNIT ALPHA-LIKE PROTEIN"/>
    <property type="match status" value="1"/>
</dbReference>
<dbReference type="PROSITE" id="PS50025">
    <property type="entry name" value="LAM_G_DOMAIN"/>
    <property type="match status" value="2"/>
</dbReference>
<dbReference type="PANTHER" id="PTHR15036">
    <property type="entry name" value="PIKACHURIN-LIKE PROTEIN"/>
    <property type="match status" value="1"/>
</dbReference>
<feature type="domain" description="Laminin G" evidence="2">
    <location>
        <begin position="426"/>
        <end position="597"/>
    </location>
</feature>
<organism evidence="3 4">
    <name type="scientific">Dissostichus mawsoni</name>
    <name type="common">Antarctic cod</name>
    <dbReference type="NCBI Taxonomy" id="36200"/>
    <lineage>
        <taxon>Eukaryota</taxon>
        <taxon>Metazoa</taxon>
        <taxon>Chordata</taxon>
        <taxon>Craniata</taxon>
        <taxon>Vertebrata</taxon>
        <taxon>Euteleostomi</taxon>
        <taxon>Actinopterygii</taxon>
        <taxon>Neopterygii</taxon>
        <taxon>Teleostei</taxon>
        <taxon>Neoteleostei</taxon>
        <taxon>Acanthomorphata</taxon>
        <taxon>Eupercaria</taxon>
        <taxon>Perciformes</taxon>
        <taxon>Notothenioidei</taxon>
        <taxon>Nototheniidae</taxon>
        <taxon>Dissostichus</taxon>
    </lineage>
</organism>
<keyword evidence="4" id="KW-1185">Reference proteome</keyword>
<dbReference type="AlphaFoldDB" id="A0A7J5Z913"/>
<evidence type="ECO:0000259" key="2">
    <source>
        <dbReference type="PROSITE" id="PS50025"/>
    </source>
</evidence>
<feature type="domain" description="Laminin G" evidence="2">
    <location>
        <begin position="209"/>
        <end position="388"/>
    </location>
</feature>
<dbReference type="SMART" id="SM00282">
    <property type="entry name" value="LamG"/>
    <property type="match status" value="2"/>
</dbReference>
<dbReference type="CDD" id="cd00110">
    <property type="entry name" value="LamG"/>
    <property type="match status" value="2"/>
</dbReference>
<dbReference type="FunFam" id="2.60.120.200:FF:000150">
    <property type="entry name" value="Laminin subunit alpha 5"/>
    <property type="match status" value="1"/>
</dbReference>
<sequence length="619" mass="68934">MSFTKVVTARPPGLTTEYKNRGEEGKNLLDITTPPLNYPKYTGCIEFSSFNDKIASLYNFQNAVEINKDSPCKRYVPPVVSFYYEGSGYGKAIIKSVTAALRIRMDVFIRSENSLLFYIEAEQLLAAPATNNIKVFPQSSWVEFFLIFKAQGEIEVRMKKEQVARATVEYDYKAFKEFYIGGAPTELREKYNITMQPFKGCMRNLKIGSDNEHLEEQVGISNGCPQDSLVSRKADFSLKSSLSAKLQGFSLADDEVTVPRIQEHRKPGSHSAGQTANGMNLKLENGHVILSFNNKIWKSNKVYNDGLWHYLTVTRRSGSIKLVIDDEDKGQEQSGSSSIPDTSGNIVLGKDTFKGCISNLYTRRPTNLYKAEDLSTFTASGNVKIDVCTADTLAQLMMDRASKKDFVMQAINESLSACRLPTMVQNAYRLGGPVSSLSYSLPLQVLQPRPHFSLDIRTRAGEGLLFFATTRGGRSHLALYISKGRIRLSVGKQKEIFNREKYNDGKWHSVIFSLEKKKFRLVVDGIRAQDGQLTTAELNSMQQFVSPVHLGSAPESLHKELKLKALPRQSVSGCIRNFKMNGAPMSNPTSNHGAGPCFEGQTQRGAYFSGNGAHIVISE</sequence>
<name>A0A7J5Z913_DISMA</name>
<comment type="caution">
    <text evidence="1">Lacks conserved residue(s) required for the propagation of feature annotation.</text>
</comment>
<evidence type="ECO:0000256" key="1">
    <source>
        <dbReference type="PROSITE-ProRule" id="PRU00122"/>
    </source>
</evidence>
<accession>A0A7J5Z913</accession>
<dbReference type="OrthoDB" id="5984158at2759"/>
<protein>
    <recommendedName>
        <fullName evidence="2">Laminin G domain-containing protein</fullName>
    </recommendedName>
</protein>
<evidence type="ECO:0000313" key="4">
    <source>
        <dbReference type="Proteomes" id="UP000518266"/>
    </source>
</evidence>
<dbReference type="InterPro" id="IPR050372">
    <property type="entry name" value="Neurexin-related_CASP"/>
</dbReference>